<dbReference type="AlphaFoldDB" id="A0A3S9PWA4"/>
<feature type="compositionally biased region" description="Acidic residues" evidence="2">
    <location>
        <begin position="368"/>
        <end position="384"/>
    </location>
</feature>
<evidence type="ECO:0000256" key="2">
    <source>
        <dbReference type="SAM" id="MobiDB-lite"/>
    </source>
</evidence>
<dbReference type="KEGG" id="flh:EJ997_04045"/>
<name>A0A3S9PWA4_9ACTO</name>
<organism evidence="3 4">
    <name type="scientific">Flaviflexus ciconiae</name>
    <dbReference type="NCBI Taxonomy" id="2496867"/>
    <lineage>
        <taxon>Bacteria</taxon>
        <taxon>Bacillati</taxon>
        <taxon>Actinomycetota</taxon>
        <taxon>Actinomycetes</taxon>
        <taxon>Actinomycetales</taxon>
        <taxon>Actinomycetaceae</taxon>
        <taxon>Flaviflexus</taxon>
    </lineage>
</organism>
<sequence>MVDFRYHLVSLIAVFMALGVGIILGAGPLQNSIGSVLTNQVDSLRESRNEAWAQAEEAERESQAYREGLESLTTDMITGSLDGQAIVIVALPGASDDAIAAHSENLMLSGAEIQGVVEITDNFFSPATASYRNALSGQLGSYVETSDNPMETLVAGLELILMADDESAGAATLLELYQSSDNPLIEVRESLVSPSDAILVVGPTEVEVPVEGEEDPDAETILANKVEFMTAIETPAVLVSTGDSGTLLDAVRADDNGVSTVDSPEDSTSFINVPFALTQELSGATIAWGITDSAELVLGERAELENFAAADPSESEEGVTEGEATEGDSVDGDAPVDGETVEGEAVDGGEAGTEGEGTLAGVLGSEDQQTDGDSAGEDQPADGE</sequence>
<gene>
    <name evidence="3" type="ORF">EJ997_04045</name>
</gene>
<feature type="coiled-coil region" evidence="1">
    <location>
        <begin position="41"/>
        <end position="75"/>
    </location>
</feature>
<dbReference type="RefSeq" id="WP_126703444.1">
    <property type="nucleotide sequence ID" value="NZ_CP034593.1"/>
</dbReference>
<dbReference type="GO" id="GO:0016020">
    <property type="term" value="C:membrane"/>
    <property type="evidence" value="ECO:0007669"/>
    <property type="project" value="InterPro"/>
</dbReference>
<keyword evidence="1" id="KW-0175">Coiled coil</keyword>
<dbReference type="GO" id="GO:0055070">
    <property type="term" value="P:copper ion homeostasis"/>
    <property type="evidence" value="ECO:0007669"/>
    <property type="project" value="InterPro"/>
</dbReference>
<dbReference type="OrthoDB" id="4350157at2"/>
<accession>A0A3S9PWA4</accession>
<protein>
    <submittedName>
        <fullName evidence="3">Copper transporter</fullName>
    </submittedName>
</protein>
<keyword evidence="4" id="KW-1185">Reference proteome</keyword>
<reference evidence="3 4" key="1">
    <citation type="submission" date="2018-12" db="EMBL/GenBank/DDBJ databases">
        <title>Complete genome sequence of Flaviflexus sp. H23T48.</title>
        <authorList>
            <person name="Bae J.-W."/>
            <person name="Lee J.-Y."/>
        </authorList>
    </citation>
    <scope>NUCLEOTIDE SEQUENCE [LARGE SCALE GENOMIC DNA]</scope>
    <source>
        <strain evidence="3 4">H23T48</strain>
    </source>
</reference>
<dbReference type="Pfam" id="PF11382">
    <property type="entry name" value="MctB"/>
    <property type="match status" value="1"/>
</dbReference>
<dbReference type="InterPro" id="IPR021522">
    <property type="entry name" value="MctB"/>
</dbReference>
<feature type="region of interest" description="Disordered" evidence="2">
    <location>
        <begin position="307"/>
        <end position="384"/>
    </location>
</feature>
<evidence type="ECO:0000313" key="4">
    <source>
        <dbReference type="Proteomes" id="UP000280344"/>
    </source>
</evidence>
<dbReference type="Proteomes" id="UP000280344">
    <property type="component" value="Chromosome"/>
</dbReference>
<dbReference type="EMBL" id="CP034593">
    <property type="protein sequence ID" value="AZQ76636.1"/>
    <property type="molecule type" value="Genomic_DNA"/>
</dbReference>
<evidence type="ECO:0000256" key="1">
    <source>
        <dbReference type="SAM" id="Coils"/>
    </source>
</evidence>
<feature type="compositionally biased region" description="Acidic residues" evidence="2">
    <location>
        <begin position="313"/>
        <end position="347"/>
    </location>
</feature>
<proteinExistence type="predicted"/>
<evidence type="ECO:0000313" key="3">
    <source>
        <dbReference type="EMBL" id="AZQ76636.1"/>
    </source>
</evidence>